<dbReference type="AlphaFoldDB" id="A0A2L1GP41"/>
<keyword evidence="3" id="KW-1185">Reference proteome</keyword>
<evidence type="ECO:0000313" key="3">
    <source>
        <dbReference type="Proteomes" id="UP000239867"/>
    </source>
</evidence>
<dbReference type="Proteomes" id="UP000239867">
    <property type="component" value="Chromosome"/>
</dbReference>
<reference evidence="2 3" key="1">
    <citation type="journal article" date="2018" name="MBio">
        <title>Insights into the evolution of host association through the isolation and characterization of a novel human periodontal pathobiont, Desulfobulbus oralis.</title>
        <authorList>
            <person name="Cross K.L."/>
            <person name="Chirania P."/>
            <person name="Xiong W."/>
            <person name="Beall C.J."/>
            <person name="Elkins J.G."/>
            <person name="Giannone R.J."/>
            <person name="Griffen A.L."/>
            <person name="Guss A.M."/>
            <person name="Hettich R.L."/>
            <person name="Joshi S.S."/>
            <person name="Mokrzan E.M."/>
            <person name="Martin R.K."/>
            <person name="Zhulin I.B."/>
            <person name="Leys E.J."/>
            <person name="Podar M."/>
        </authorList>
    </citation>
    <scope>NUCLEOTIDE SEQUENCE [LARGE SCALE GENOMIC DNA]</scope>
    <source>
        <strain evidence="2 3">ORNL</strain>
    </source>
</reference>
<dbReference type="RefSeq" id="WP_104936701.1">
    <property type="nucleotide sequence ID" value="NZ_CP021255.1"/>
</dbReference>
<dbReference type="OrthoDB" id="9790057at2"/>
<proteinExistence type="predicted"/>
<dbReference type="InterPro" id="IPR051532">
    <property type="entry name" value="Ester_Hydrolysis_Enzymes"/>
</dbReference>
<evidence type="ECO:0000259" key="1">
    <source>
        <dbReference type="Pfam" id="PF13472"/>
    </source>
</evidence>
<evidence type="ECO:0000313" key="2">
    <source>
        <dbReference type="EMBL" id="AVD71442.1"/>
    </source>
</evidence>
<dbReference type="Gene3D" id="3.40.50.1110">
    <property type="entry name" value="SGNH hydrolase"/>
    <property type="match status" value="1"/>
</dbReference>
<accession>A0A2L1GP41</accession>
<dbReference type="InterPro" id="IPR036514">
    <property type="entry name" value="SGNH_hydro_sf"/>
</dbReference>
<gene>
    <name evidence="2" type="ORF">CAY53_08165</name>
</gene>
<dbReference type="GO" id="GO:0016788">
    <property type="term" value="F:hydrolase activity, acting on ester bonds"/>
    <property type="evidence" value="ECO:0007669"/>
    <property type="project" value="UniProtKB-ARBA"/>
</dbReference>
<dbReference type="KEGG" id="deo:CAY53_08165"/>
<sequence>MKRILMLGDSLVERGNWAALLPDLLVRNRGISGETLSGLSCRLDSELEASPGFDAVVLQSGTNDVWNGDPVFPTSYSTLLPRLRLLTAAPLVLCSLSPIGLVPRERIGQLNAELRQMAGQVADCAFLDLERPLAAALARKERVFLADGVHFSDKGYAIWAAELCGCLRRILDGSMQQHEKQEQRKRS</sequence>
<protein>
    <recommendedName>
        <fullName evidence="1">SGNH hydrolase-type esterase domain-containing protein</fullName>
    </recommendedName>
</protein>
<dbReference type="PANTHER" id="PTHR30383">
    <property type="entry name" value="THIOESTERASE 1/PROTEASE 1/LYSOPHOSPHOLIPASE L1"/>
    <property type="match status" value="1"/>
</dbReference>
<dbReference type="InterPro" id="IPR013830">
    <property type="entry name" value="SGNH_hydro"/>
</dbReference>
<name>A0A2L1GP41_9BACT</name>
<dbReference type="EMBL" id="CP021255">
    <property type="protein sequence ID" value="AVD71442.1"/>
    <property type="molecule type" value="Genomic_DNA"/>
</dbReference>
<dbReference type="Pfam" id="PF13472">
    <property type="entry name" value="Lipase_GDSL_2"/>
    <property type="match status" value="1"/>
</dbReference>
<dbReference type="SUPFAM" id="SSF52266">
    <property type="entry name" value="SGNH hydrolase"/>
    <property type="match status" value="1"/>
</dbReference>
<organism evidence="2 3">
    <name type="scientific">Desulfobulbus oralis</name>
    <dbReference type="NCBI Taxonomy" id="1986146"/>
    <lineage>
        <taxon>Bacteria</taxon>
        <taxon>Pseudomonadati</taxon>
        <taxon>Thermodesulfobacteriota</taxon>
        <taxon>Desulfobulbia</taxon>
        <taxon>Desulfobulbales</taxon>
        <taxon>Desulfobulbaceae</taxon>
        <taxon>Desulfobulbus</taxon>
    </lineage>
</organism>
<feature type="domain" description="SGNH hydrolase-type esterase" evidence="1">
    <location>
        <begin position="7"/>
        <end position="158"/>
    </location>
</feature>